<dbReference type="PANTHER" id="PTHR47338">
    <property type="entry name" value="ZN(II)2CYS6 TRANSCRIPTION FACTOR (EUROFUNG)-RELATED"/>
    <property type="match status" value="1"/>
</dbReference>
<comment type="subcellular location">
    <subcellularLocation>
        <location evidence="1">Nucleus</location>
    </subcellularLocation>
</comment>
<accession>A0A7C8R7C7</accession>
<dbReference type="SMART" id="SM00906">
    <property type="entry name" value="Fungal_trans"/>
    <property type="match status" value="1"/>
</dbReference>
<dbReference type="Proteomes" id="UP000474640">
    <property type="component" value="Unassembled WGS sequence"/>
</dbReference>
<dbReference type="Pfam" id="PF04082">
    <property type="entry name" value="Fungal_trans"/>
    <property type="match status" value="1"/>
</dbReference>
<dbReference type="InterPro" id="IPR007219">
    <property type="entry name" value="XnlR_reg_dom"/>
</dbReference>
<dbReference type="PROSITE" id="PS00463">
    <property type="entry name" value="ZN2_CY6_FUNGAL_1"/>
    <property type="match status" value="1"/>
</dbReference>
<evidence type="ECO:0000256" key="2">
    <source>
        <dbReference type="ARBA" id="ARBA00022723"/>
    </source>
</evidence>
<dbReference type="InterPro" id="IPR036864">
    <property type="entry name" value="Zn2-C6_fun-type_DNA-bd_sf"/>
</dbReference>
<proteinExistence type="predicted"/>
<dbReference type="EMBL" id="JAABOJ010000039">
    <property type="protein sequence ID" value="KAF3275226.1"/>
    <property type="molecule type" value="Genomic_DNA"/>
</dbReference>
<evidence type="ECO:0000313" key="8">
    <source>
        <dbReference type="Proteomes" id="UP000474640"/>
    </source>
</evidence>
<evidence type="ECO:0000256" key="5">
    <source>
        <dbReference type="ARBA" id="ARBA00023242"/>
    </source>
</evidence>
<evidence type="ECO:0000256" key="1">
    <source>
        <dbReference type="ARBA" id="ARBA00004123"/>
    </source>
</evidence>
<dbReference type="CDD" id="cd12148">
    <property type="entry name" value="fungal_TF_MHR"/>
    <property type="match status" value="1"/>
</dbReference>
<dbReference type="GO" id="GO:0003677">
    <property type="term" value="F:DNA binding"/>
    <property type="evidence" value="ECO:0007669"/>
    <property type="project" value="InterPro"/>
</dbReference>
<gene>
    <name evidence="7" type="ORF">TWF970_006949</name>
</gene>
<dbReference type="CDD" id="cd00067">
    <property type="entry name" value="GAL4"/>
    <property type="match status" value="1"/>
</dbReference>
<dbReference type="GO" id="GO:0000981">
    <property type="term" value="F:DNA-binding transcription factor activity, RNA polymerase II-specific"/>
    <property type="evidence" value="ECO:0007669"/>
    <property type="project" value="InterPro"/>
</dbReference>
<keyword evidence="3" id="KW-0805">Transcription regulation</keyword>
<keyword evidence="2" id="KW-0479">Metal-binding</keyword>
<protein>
    <recommendedName>
        <fullName evidence="6">Zn(2)-C6 fungal-type domain-containing protein</fullName>
    </recommendedName>
</protein>
<dbReference type="SUPFAM" id="SSF57701">
    <property type="entry name" value="Zn2/Cys6 DNA-binding domain"/>
    <property type="match status" value="1"/>
</dbReference>
<dbReference type="GO" id="GO:0006351">
    <property type="term" value="P:DNA-templated transcription"/>
    <property type="evidence" value="ECO:0007669"/>
    <property type="project" value="InterPro"/>
</dbReference>
<dbReference type="AlphaFoldDB" id="A0A7C8R7C7"/>
<sequence>MRTSTACLQCRTAKRKCTRDQGNGPCNQCHQRQVSCSKAIVRQHSQQLQTNVLNLPSSAEAVVEAVRHPYSTEVFDLVDLYFDYIHDKPHILFHESTLKTSVRNGSVSRTVLLSLIAISARFSDNPTVRALGPAYAQGSKACFKADLENVCIENTQAAIVIANICLAEGDSRAESLYYALAIRMAQMLDLASGNENDDGITRELKRRIWWTCFIVDIWSSGGGSLARQLQVGEHQPRLPLEEITFLELQPGERDLGDAAWKTGIWSHMVRMIELYKEIQDLLRYLVATTQWDEDFIENTVHGLAVRLLAFEERLGPELTFSAENVARHARRGTGRLFTGFHLGYQYYCMVLFYQYLDKSRPSTRNGAAYADRCKLHARRFCDILRTARQWPKAEALHNINAHITIVSSSVLLHNYMFGDASELADTQARLESNLEFMVKLRRYWPSVELVINRLNVFLRSCVSSTSKNTHRFDKWMVKFLQEYSMTLAEKKEEEPRSPQSQMDAYEYGFSQRNLTMQGVISTYGSDRTVNYGF</sequence>
<dbReference type="GO" id="GO:0008270">
    <property type="term" value="F:zinc ion binding"/>
    <property type="evidence" value="ECO:0007669"/>
    <property type="project" value="InterPro"/>
</dbReference>
<name>A0A7C8R7C7_ORBOL</name>
<dbReference type="PANTHER" id="PTHR47338:SF16">
    <property type="entry name" value="TRANSCRIPTION FACTOR, PUTATIVE (AFU_ORTHOLOGUE AFUA_2G09360)-RELATED"/>
    <property type="match status" value="1"/>
</dbReference>
<evidence type="ECO:0000256" key="3">
    <source>
        <dbReference type="ARBA" id="ARBA00023015"/>
    </source>
</evidence>
<comment type="caution">
    <text evidence="7">The sequence shown here is derived from an EMBL/GenBank/DDBJ whole genome shotgun (WGS) entry which is preliminary data.</text>
</comment>
<dbReference type="OMA" id="WTCFIID"/>
<evidence type="ECO:0000313" key="7">
    <source>
        <dbReference type="EMBL" id="KAF3275226.1"/>
    </source>
</evidence>
<dbReference type="Gene3D" id="4.10.240.10">
    <property type="entry name" value="Zn(2)-C6 fungal-type DNA-binding domain"/>
    <property type="match status" value="1"/>
</dbReference>
<dbReference type="InterPro" id="IPR050815">
    <property type="entry name" value="TF_fung"/>
</dbReference>
<dbReference type="SMART" id="SM00066">
    <property type="entry name" value="GAL4"/>
    <property type="match status" value="1"/>
</dbReference>
<dbReference type="PROSITE" id="PS50048">
    <property type="entry name" value="ZN2_CY6_FUNGAL_2"/>
    <property type="match status" value="1"/>
</dbReference>
<evidence type="ECO:0000259" key="6">
    <source>
        <dbReference type="PROSITE" id="PS50048"/>
    </source>
</evidence>
<keyword evidence="4" id="KW-0804">Transcription</keyword>
<feature type="domain" description="Zn(2)-C6 fungal-type" evidence="6">
    <location>
        <begin position="6"/>
        <end position="38"/>
    </location>
</feature>
<organism evidence="7 8">
    <name type="scientific">Orbilia oligospora</name>
    <name type="common">Nematode-trapping fungus</name>
    <name type="synonym">Arthrobotrys oligospora</name>
    <dbReference type="NCBI Taxonomy" id="2813651"/>
    <lineage>
        <taxon>Eukaryota</taxon>
        <taxon>Fungi</taxon>
        <taxon>Dikarya</taxon>
        <taxon>Ascomycota</taxon>
        <taxon>Pezizomycotina</taxon>
        <taxon>Orbiliomycetes</taxon>
        <taxon>Orbiliales</taxon>
        <taxon>Orbiliaceae</taxon>
        <taxon>Orbilia</taxon>
    </lineage>
</organism>
<evidence type="ECO:0000256" key="4">
    <source>
        <dbReference type="ARBA" id="ARBA00023163"/>
    </source>
</evidence>
<dbReference type="GO" id="GO:0005634">
    <property type="term" value="C:nucleus"/>
    <property type="evidence" value="ECO:0007669"/>
    <property type="project" value="UniProtKB-SubCell"/>
</dbReference>
<reference evidence="7 8" key="1">
    <citation type="submission" date="2020-01" db="EMBL/GenBank/DDBJ databases">
        <authorList>
            <person name="Palmer J.M."/>
        </authorList>
    </citation>
    <scope>NUCLEOTIDE SEQUENCE [LARGE SCALE GENOMIC DNA]</scope>
    <source>
        <strain evidence="7 8">TWF970</strain>
    </source>
</reference>
<keyword evidence="5" id="KW-0539">Nucleus</keyword>
<dbReference type="OrthoDB" id="1924787at2759"/>
<dbReference type="InterPro" id="IPR001138">
    <property type="entry name" value="Zn2Cys6_DnaBD"/>
</dbReference>